<feature type="compositionally biased region" description="Low complexity" evidence="1">
    <location>
        <begin position="212"/>
        <end position="221"/>
    </location>
</feature>
<comment type="caution">
    <text evidence="2">The sequence shown here is derived from an EMBL/GenBank/DDBJ whole genome shotgun (WGS) entry which is preliminary data.</text>
</comment>
<keyword evidence="3" id="KW-1185">Reference proteome</keyword>
<dbReference type="EMBL" id="AVOT02000430">
    <property type="protein sequence ID" value="MBW0462829.1"/>
    <property type="molecule type" value="Genomic_DNA"/>
</dbReference>
<sequence>MNILRLSGCVVIFQRITERWLGITGESHFKSNRNFFEPIGNIFRPSKRTNFQLTSGCTPKKKFGKGPLFLHIVQIGITTQLVCGRHQTYPSIVSDLLERSIGSVYTNPSPPSPHQSFLRPRASDPSILLANAQEAQKLNAKFTSMTTDTACKTGDMACIAGAFSQCVNGKFLGTPYTEADTIARITQAGASGGLTGEGAATNTSSTDADKVTNSSTSATTSQAEDGNTGDANLSNSNTTDVNTGNLNPVGMNMSGMNAVDNQTANTNTVPTASLPSDDGSNESKNNTSNTGPVNDDSVASKNSNTTSKNTESSQAKTPTDPASKNVTSSEKILADDGNKKKNLTNSPEESPECQTN</sequence>
<dbReference type="OrthoDB" id="2362516at2759"/>
<feature type="compositionally biased region" description="Polar residues" evidence="1">
    <location>
        <begin position="259"/>
        <end position="274"/>
    </location>
</feature>
<feature type="compositionally biased region" description="Polar residues" evidence="1">
    <location>
        <begin position="282"/>
        <end position="292"/>
    </location>
</feature>
<gene>
    <name evidence="2" type="ORF">O181_002544</name>
</gene>
<evidence type="ECO:0000256" key="1">
    <source>
        <dbReference type="SAM" id="MobiDB-lite"/>
    </source>
</evidence>
<dbReference type="AlphaFoldDB" id="A0A9Q3BCM2"/>
<feature type="region of interest" description="Disordered" evidence="1">
    <location>
        <begin position="190"/>
        <end position="356"/>
    </location>
</feature>
<evidence type="ECO:0000313" key="2">
    <source>
        <dbReference type="EMBL" id="MBW0462829.1"/>
    </source>
</evidence>
<feature type="compositionally biased region" description="Polar residues" evidence="1">
    <location>
        <begin position="314"/>
        <end position="330"/>
    </location>
</feature>
<feature type="compositionally biased region" description="Polar residues" evidence="1">
    <location>
        <begin position="222"/>
        <end position="246"/>
    </location>
</feature>
<protein>
    <submittedName>
        <fullName evidence="2">Uncharacterized protein</fullName>
    </submittedName>
</protein>
<evidence type="ECO:0000313" key="3">
    <source>
        <dbReference type="Proteomes" id="UP000765509"/>
    </source>
</evidence>
<feature type="compositionally biased region" description="Polar residues" evidence="1">
    <location>
        <begin position="343"/>
        <end position="356"/>
    </location>
</feature>
<feature type="compositionally biased region" description="Low complexity" evidence="1">
    <location>
        <begin position="300"/>
        <end position="313"/>
    </location>
</feature>
<organism evidence="2 3">
    <name type="scientific">Austropuccinia psidii MF-1</name>
    <dbReference type="NCBI Taxonomy" id="1389203"/>
    <lineage>
        <taxon>Eukaryota</taxon>
        <taxon>Fungi</taxon>
        <taxon>Dikarya</taxon>
        <taxon>Basidiomycota</taxon>
        <taxon>Pucciniomycotina</taxon>
        <taxon>Pucciniomycetes</taxon>
        <taxon>Pucciniales</taxon>
        <taxon>Sphaerophragmiaceae</taxon>
        <taxon>Austropuccinia</taxon>
    </lineage>
</organism>
<accession>A0A9Q3BCM2</accession>
<name>A0A9Q3BCM2_9BASI</name>
<reference evidence="2" key="1">
    <citation type="submission" date="2021-03" db="EMBL/GenBank/DDBJ databases">
        <title>Draft genome sequence of rust myrtle Austropuccinia psidii MF-1, a brazilian biotype.</title>
        <authorList>
            <person name="Quecine M.C."/>
            <person name="Pachon D.M.R."/>
            <person name="Bonatelli M.L."/>
            <person name="Correr F.H."/>
            <person name="Franceschini L.M."/>
            <person name="Leite T.F."/>
            <person name="Margarido G.R.A."/>
            <person name="Almeida C.A."/>
            <person name="Ferrarezi J.A."/>
            <person name="Labate C.A."/>
        </authorList>
    </citation>
    <scope>NUCLEOTIDE SEQUENCE</scope>
    <source>
        <strain evidence="2">MF-1</strain>
    </source>
</reference>
<dbReference type="Proteomes" id="UP000765509">
    <property type="component" value="Unassembled WGS sequence"/>
</dbReference>
<proteinExistence type="predicted"/>